<comment type="caution">
    <text evidence="3">The sequence shown here is derived from an EMBL/GenBank/DDBJ whole genome shotgun (WGS) entry which is preliminary data.</text>
</comment>
<protein>
    <recommendedName>
        <fullName evidence="5">Mce-associated membrane protein</fullName>
    </recommendedName>
</protein>
<accession>A0ABN2AUW5</accession>
<dbReference type="PANTHER" id="PTHR37042:SF4">
    <property type="entry name" value="OUTER MEMBRANE PROTEIN RV1973"/>
    <property type="match status" value="1"/>
</dbReference>
<evidence type="ECO:0000256" key="2">
    <source>
        <dbReference type="ARBA" id="ARBA00023136"/>
    </source>
</evidence>
<organism evidence="3 4">
    <name type="scientific">Nocardioides humi</name>
    <dbReference type="NCBI Taxonomy" id="449461"/>
    <lineage>
        <taxon>Bacteria</taxon>
        <taxon>Bacillati</taxon>
        <taxon>Actinomycetota</taxon>
        <taxon>Actinomycetes</taxon>
        <taxon>Propionibacteriales</taxon>
        <taxon>Nocardioidaceae</taxon>
        <taxon>Nocardioides</taxon>
    </lineage>
</organism>
<sequence>MRSRTDGAGVARAAALVVALALLGVAVVLGLRAQALRDDPALANRALLDEAVAREVSTAVSRSLVQVLSYDWSQPDLTHAAADRLLSGQARDEYDTLFASLQERAPDQRLTLVTEVQVVGIQRLTEDGATLLIFLDQSSSRAEDDESSVSAAQLRVEAERNGRSWVITGLHPL</sequence>
<proteinExistence type="predicted"/>
<dbReference type="PANTHER" id="PTHR37042">
    <property type="entry name" value="OUTER MEMBRANE PROTEIN RV1973"/>
    <property type="match status" value="1"/>
</dbReference>
<keyword evidence="2" id="KW-0472">Membrane</keyword>
<dbReference type="Proteomes" id="UP001500842">
    <property type="component" value="Unassembled WGS sequence"/>
</dbReference>
<dbReference type="EMBL" id="BAAAOR010000025">
    <property type="protein sequence ID" value="GAA1527770.1"/>
    <property type="molecule type" value="Genomic_DNA"/>
</dbReference>
<evidence type="ECO:0000313" key="4">
    <source>
        <dbReference type="Proteomes" id="UP001500842"/>
    </source>
</evidence>
<evidence type="ECO:0000256" key="1">
    <source>
        <dbReference type="ARBA" id="ARBA00004370"/>
    </source>
</evidence>
<comment type="subcellular location">
    <subcellularLocation>
        <location evidence="1">Membrane</location>
    </subcellularLocation>
</comment>
<dbReference type="RefSeq" id="WP_141003877.1">
    <property type="nucleotide sequence ID" value="NZ_BAAAOR010000025.1"/>
</dbReference>
<reference evidence="3 4" key="1">
    <citation type="journal article" date="2019" name="Int. J. Syst. Evol. Microbiol.">
        <title>The Global Catalogue of Microorganisms (GCM) 10K type strain sequencing project: providing services to taxonomists for standard genome sequencing and annotation.</title>
        <authorList>
            <consortium name="The Broad Institute Genomics Platform"/>
            <consortium name="The Broad Institute Genome Sequencing Center for Infectious Disease"/>
            <person name="Wu L."/>
            <person name="Ma J."/>
        </authorList>
    </citation>
    <scope>NUCLEOTIDE SEQUENCE [LARGE SCALE GENOMIC DNA]</scope>
    <source>
        <strain evidence="3 4">JCM 14942</strain>
    </source>
</reference>
<evidence type="ECO:0000313" key="3">
    <source>
        <dbReference type="EMBL" id="GAA1527770.1"/>
    </source>
</evidence>
<evidence type="ECO:0008006" key="5">
    <source>
        <dbReference type="Google" id="ProtNLM"/>
    </source>
</evidence>
<keyword evidence="4" id="KW-1185">Reference proteome</keyword>
<name>A0ABN2AUW5_9ACTN</name>
<gene>
    <name evidence="3" type="ORF">GCM10009788_33930</name>
</gene>